<evidence type="ECO:0000313" key="3">
    <source>
        <dbReference type="Proteomes" id="UP000649617"/>
    </source>
</evidence>
<name>A0A812IU49_SYMPI</name>
<dbReference type="PANTHER" id="PTHR42908">
    <property type="entry name" value="TRANSLATION ELONGATION FACTOR-RELATED"/>
    <property type="match status" value="1"/>
</dbReference>
<dbReference type="Proteomes" id="UP000649617">
    <property type="component" value="Unassembled WGS sequence"/>
</dbReference>
<feature type="domain" description="Tr-type G" evidence="1">
    <location>
        <begin position="1"/>
        <end position="75"/>
    </location>
</feature>
<dbReference type="InterPro" id="IPR000795">
    <property type="entry name" value="T_Tr_GTP-bd_dom"/>
</dbReference>
<evidence type="ECO:0000313" key="2">
    <source>
        <dbReference type="EMBL" id="CAE7162279.1"/>
    </source>
</evidence>
<evidence type="ECO:0000259" key="1">
    <source>
        <dbReference type="Pfam" id="PF00009"/>
    </source>
</evidence>
<dbReference type="GO" id="GO:0005829">
    <property type="term" value="C:cytosol"/>
    <property type="evidence" value="ECO:0007669"/>
    <property type="project" value="TreeGrafter"/>
</dbReference>
<dbReference type="GO" id="GO:0003924">
    <property type="term" value="F:GTPase activity"/>
    <property type="evidence" value="ECO:0007669"/>
    <property type="project" value="InterPro"/>
</dbReference>
<sequence>MADGCLLLVDAAEGPMPQTKFVLRQALKLGKRIIVCINKVDKPASRPDWVLDTTFDLFGCLGADDEACDFPVAMASDELAGWV</sequence>
<dbReference type="AlphaFoldDB" id="A0A812IU49"/>
<dbReference type="SUPFAM" id="SSF52540">
    <property type="entry name" value="P-loop containing nucleoside triphosphate hydrolases"/>
    <property type="match status" value="1"/>
</dbReference>
<dbReference type="OrthoDB" id="364892at2759"/>
<dbReference type="PANTHER" id="PTHR42908:SF8">
    <property type="entry name" value="TR-TYPE G DOMAIN-CONTAINING PROTEIN"/>
    <property type="match status" value="1"/>
</dbReference>
<proteinExistence type="predicted"/>
<dbReference type="EMBL" id="CAJNIZ010000448">
    <property type="protein sequence ID" value="CAE7162279.1"/>
    <property type="molecule type" value="Genomic_DNA"/>
</dbReference>
<comment type="caution">
    <text evidence="2">The sequence shown here is derived from an EMBL/GenBank/DDBJ whole genome shotgun (WGS) entry which is preliminary data.</text>
</comment>
<reference evidence="2" key="1">
    <citation type="submission" date="2021-02" db="EMBL/GenBank/DDBJ databases">
        <authorList>
            <person name="Dougan E. K."/>
            <person name="Rhodes N."/>
            <person name="Thang M."/>
            <person name="Chan C."/>
        </authorList>
    </citation>
    <scope>NUCLEOTIDE SEQUENCE</scope>
</reference>
<dbReference type="InterPro" id="IPR027417">
    <property type="entry name" value="P-loop_NTPase"/>
</dbReference>
<gene>
    <name evidence="2" type="primary">bipA</name>
    <name evidence="2" type="ORF">SPIL2461_LOCUS557</name>
</gene>
<protein>
    <submittedName>
        <fullName evidence="2">BipA protein</fullName>
    </submittedName>
</protein>
<organism evidence="2 3">
    <name type="scientific">Symbiodinium pilosum</name>
    <name type="common">Dinoflagellate</name>
    <dbReference type="NCBI Taxonomy" id="2952"/>
    <lineage>
        <taxon>Eukaryota</taxon>
        <taxon>Sar</taxon>
        <taxon>Alveolata</taxon>
        <taxon>Dinophyceae</taxon>
        <taxon>Suessiales</taxon>
        <taxon>Symbiodiniaceae</taxon>
        <taxon>Symbiodinium</taxon>
    </lineage>
</organism>
<accession>A0A812IU49</accession>
<dbReference type="GO" id="GO:0005525">
    <property type="term" value="F:GTP binding"/>
    <property type="evidence" value="ECO:0007669"/>
    <property type="project" value="InterPro"/>
</dbReference>
<dbReference type="GO" id="GO:1990904">
    <property type="term" value="C:ribonucleoprotein complex"/>
    <property type="evidence" value="ECO:0007669"/>
    <property type="project" value="TreeGrafter"/>
</dbReference>
<dbReference type="Pfam" id="PF00009">
    <property type="entry name" value="GTP_EFTU"/>
    <property type="match status" value="1"/>
</dbReference>
<keyword evidence="3" id="KW-1185">Reference proteome</keyword>
<dbReference type="Gene3D" id="3.40.50.300">
    <property type="entry name" value="P-loop containing nucleotide triphosphate hydrolases"/>
    <property type="match status" value="1"/>
</dbReference>